<dbReference type="PANTHER" id="PTHR21660:SF1">
    <property type="entry name" value="ACYL-COENZYME A THIOESTERASE 13"/>
    <property type="match status" value="1"/>
</dbReference>
<reference evidence="4 5" key="2">
    <citation type="submission" date="2020-08" db="EMBL/GenBank/DDBJ databases">
        <title>Adhaeribacter dokdonensis sp. nov., isolated from the rhizosphere of Elymus tsukushiensis, a plant native to the Dokdo Islands, Republic of Korea.</title>
        <authorList>
            <person name="Ghim S.Y."/>
        </authorList>
    </citation>
    <scope>NUCLEOTIDE SEQUENCE [LARGE SCALE GENOMIC DNA]</scope>
    <source>
        <strain evidence="4 5">KUDC8001</strain>
    </source>
</reference>
<name>A0A7L7LDI3_9BACT</name>
<sequence>METTNLQPEYYSAFNQPISGLDYLTVIMNGNIPYPPLLQTLDFKAVNITEGEVVFSFIPQLLHNNSINTVHGGVISAILDTAMGCALHSTLPAGTSYTTIELKTNFLRAVTLKSGELRAIGKIIYLGGQTALTEAQLLDTQNRLFAHGVSTCLIFKI</sequence>
<dbReference type="Pfam" id="PF03061">
    <property type="entry name" value="4HBT"/>
    <property type="match status" value="1"/>
</dbReference>
<dbReference type="InterPro" id="IPR029069">
    <property type="entry name" value="HotDog_dom_sf"/>
</dbReference>
<dbReference type="InterPro" id="IPR039298">
    <property type="entry name" value="ACOT13"/>
</dbReference>
<evidence type="ECO:0000259" key="3">
    <source>
        <dbReference type="Pfam" id="PF03061"/>
    </source>
</evidence>
<evidence type="ECO:0000256" key="2">
    <source>
        <dbReference type="ARBA" id="ARBA00022801"/>
    </source>
</evidence>
<proteinExistence type="inferred from homology"/>
<feature type="domain" description="Thioesterase" evidence="3">
    <location>
        <begin position="68"/>
        <end position="144"/>
    </location>
</feature>
<keyword evidence="5" id="KW-1185">Reference proteome</keyword>
<dbReference type="Proteomes" id="UP000514509">
    <property type="component" value="Chromosome"/>
</dbReference>
<dbReference type="InterPro" id="IPR003736">
    <property type="entry name" value="PAAI_dom"/>
</dbReference>
<evidence type="ECO:0000313" key="5">
    <source>
        <dbReference type="Proteomes" id="UP000514509"/>
    </source>
</evidence>
<comment type="similarity">
    <text evidence="1">Belongs to the thioesterase PaaI family.</text>
</comment>
<dbReference type="NCBIfam" id="TIGR00369">
    <property type="entry name" value="unchar_dom_1"/>
    <property type="match status" value="1"/>
</dbReference>
<dbReference type="GO" id="GO:0047617">
    <property type="term" value="F:fatty acyl-CoA hydrolase activity"/>
    <property type="evidence" value="ECO:0007669"/>
    <property type="project" value="InterPro"/>
</dbReference>
<evidence type="ECO:0000256" key="1">
    <source>
        <dbReference type="ARBA" id="ARBA00008324"/>
    </source>
</evidence>
<dbReference type="PANTHER" id="PTHR21660">
    <property type="entry name" value="THIOESTERASE SUPERFAMILY MEMBER-RELATED"/>
    <property type="match status" value="1"/>
</dbReference>
<protein>
    <submittedName>
        <fullName evidence="4">PaaI family thioesterase</fullName>
    </submittedName>
</protein>
<gene>
    <name evidence="4" type="ORF">HUW48_24000</name>
</gene>
<dbReference type="CDD" id="cd03443">
    <property type="entry name" value="PaaI_thioesterase"/>
    <property type="match status" value="1"/>
</dbReference>
<dbReference type="RefSeq" id="WP_182413340.1">
    <property type="nucleotide sequence ID" value="NZ_CP055153.1"/>
</dbReference>
<accession>A0A7L7LDI3</accession>
<dbReference type="KEGG" id="add:HUW48_24000"/>
<dbReference type="AlphaFoldDB" id="A0A7L7LDI3"/>
<organism evidence="4 5">
    <name type="scientific">Adhaeribacter radiodurans</name>
    <dbReference type="NCBI Taxonomy" id="2745197"/>
    <lineage>
        <taxon>Bacteria</taxon>
        <taxon>Pseudomonadati</taxon>
        <taxon>Bacteroidota</taxon>
        <taxon>Cytophagia</taxon>
        <taxon>Cytophagales</taxon>
        <taxon>Hymenobacteraceae</taxon>
        <taxon>Adhaeribacter</taxon>
    </lineage>
</organism>
<dbReference type="Gene3D" id="3.10.129.10">
    <property type="entry name" value="Hotdog Thioesterase"/>
    <property type="match status" value="1"/>
</dbReference>
<dbReference type="InterPro" id="IPR006683">
    <property type="entry name" value="Thioestr_dom"/>
</dbReference>
<reference evidence="4 5" key="1">
    <citation type="submission" date="2020-06" db="EMBL/GenBank/DDBJ databases">
        <authorList>
            <person name="Hwang Y.J."/>
        </authorList>
    </citation>
    <scope>NUCLEOTIDE SEQUENCE [LARGE SCALE GENOMIC DNA]</scope>
    <source>
        <strain evidence="4 5">KUDC8001</strain>
    </source>
</reference>
<keyword evidence="2" id="KW-0378">Hydrolase</keyword>
<dbReference type="SUPFAM" id="SSF54637">
    <property type="entry name" value="Thioesterase/thiol ester dehydrase-isomerase"/>
    <property type="match status" value="1"/>
</dbReference>
<dbReference type="EMBL" id="CP055153">
    <property type="protein sequence ID" value="QMU30898.1"/>
    <property type="molecule type" value="Genomic_DNA"/>
</dbReference>
<evidence type="ECO:0000313" key="4">
    <source>
        <dbReference type="EMBL" id="QMU30898.1"/>
    </source>
</evidence>